<protein>
    <submittedName>
        <fullName evidence="3">IS110 family transposase</fullName>
    </submittedName>
</protein>
<dbReference type="AlphaFoldDB" id="A0A7X2LY52"/>
<evidence type="ECO:0000313" key="3">
    <source>
        <dbReference type="EMBL" id="MRV76862.1"/>
    </source>
</evidence>
<keyword evidence="4" id="KW-1185">Reference proteome</keyword>
<dbReference type="InterPro" id="IPR002525">
    <property type="entry name" value="Transp_IS110-like_N"/>
</dbReference>
<feature type="domain" description="Transposase IS116/IS110/IS902 C-terminal" evidence="2">
    <location>
        <begin position="225"/>
        <end position="300"/>
    </location>
</feature>
<organism evidence="3 4">
    <name type="scientific">Pseudoduganella rivuli</name>
    <dbReference type="NCBI Taxonomy" id="2666085"/>
    <lineage>
        <taxon>Bacteria</taxon>
        <taxon>Pseudomonadati</taxon>
        <taxon>Pseudomonadota</taxon>
        <taxon>Betaproteobacteria</taxon>
        <taxon>Burkholderiales</taxon>
        <taxon>Oxalobacteraceae</taxon>
        <taxon>Telluria group</taxon>
        <taxon>Pseudoduganella</taxon>
    </lineage>
</organism>
<gene>
    <name evidence="3" type="ORF">GJ700_34650</name>
</gene>
<dbReference type="RefSeq" id="WP_154382790.1">
    <property type="nucleotide sequence ID" value="NZ_WKJJ01000057.1"/>
</dbReference>
<dbReference type="NCBIfam" id="NF033542">
    <property type="entry name" value="transpos_IS110"/>
    <property type="match status" value="1"/>
</dbReference>
<comment type="caution">
    <text evidence="3">The sequence shown here is derived from an EMBL/GenBank/DDBJ whole genome shotgun (WGS) entry which is preliminary data.</text>
</comment>
<dbReference type="InterPro" id="IPR047650">
    <property type="entry name" value="Transpos_IS110"/>
</dbReference>
<dbReference type="EMBL" id="WKJJ01000057">
    <property type="protein sequence ID" value="MRV76862.1"/>
    <property type="molecule type" value="Genomic_DNA"/>
</dbReference>
<dbReference type="PANTHER" id="PTHR33055">
    <property type="entry name" value="TRANSPOSASE FOR INSERTION SEQUENCE ELEMENT IS1111A"/>
    <property type="match status" value="1"/>
</dbReference>
<dbReference type="GO" id="GO:0006313">
    <property type="term" value="P:DNA transposition"/>
    <property type="evidence" value="ECO:0007669"/>
    <property type="project" value="InterPro"/>
</dbReference>
<dbReference type="Proteomes" id="UP000446768">
    <property type="component" value="Unassembled WGS sequence"/>
</dbReference>
<accession>A0A7X2LY52</accession>
<dbReference type="Pfam" id="PF02371">
    <property type="entry name" value="Transposase_20"/>
    <property type="match status" value="1"/>
</dbReference>
<evidence type="ECO:0000259" key="2">
    <source>
        <dbReference type="Pfam" id="PF02371"/>
    </source>
</evidence>
<name>A0A7X2LY52_9BURK</name>
<evidence type="ECO:0000259" key="1">
    <source>
        <dbReference type="Pfam" id="PF01548"/>
    </source>
</evidence>
<dbReference type="GO" id="GO:0003677">
    <property type="term" value="F:DNA binding"/>
    <property type="evidence" value="ECO:0007669"/>
    <property type="project" value="InterPro"/>
</dbReference>
<sequence>MNKVSTLTANGNAENVPVTIGIDLAKNVFAIHGVNRFGKPVLVKPNVRRDQLLELMAQLPPCVVGMEACSGAHHWARELTGLGHTPRLMAPKFVIPYRMQGKRGKNDANDAAAICEAVTRPAMRFVPIKSIDAQAILTLHRVRHGFVEERTAIINRIRGLMSEFGVILPQRAEVIRKQAQLAAERLPGWAASAVYDLLAHMVTLDMRVAEYDEHIKRMAHADERCKRLMALPGIAHVTASALVASISNGHDFKNGRQLAAWLGLVPGQYGSGGKVKLGHITKAGDRYLRTLLILGARAMLANAARKSDHISRWAVALQARAGYGKALVAIAAKNARIAWALLAKGETFKPA</sequence>
<feature type="domain" description="Transposase IS110-like N-terminal" evidence="1">
    <location>
        <begin position="20"/>
        <end position="163"/>
    </location>
</feature>
<dbReference type="InterPro" id="IPR003346">
    <property type="entry name" value="Transposase_20"/>
</dbReference>
<evidence type="ECO:0000313" key="4">
    <source>
        <dbReference type="Proteomes" id="UP000446768"/>
    </source>
</evidence>
<dbReference type="Pfam" id="PF01548">
    <property type="entry name" value="DEDD_Tnp_IS110"/>
    <property type="match status" value="1"/>
</dbReference>
<reference evidence="3 4" key="1">
    <citation type="submission" date="2019-11" db="EMBL/GenBank/DDBJ databases">
        <title>Novel species isolated from a subtropical stream in China.</title>
        <authorList>
            <person name="Lu H."/>
        </authorList>
    </citation>
    <scope>NUCLEOTIDE SEQUENCE [LARGE SCALE GENOMIC DNA]</scope>
    <source>
        <strain evidence="3 4">FT92W</strain>
    </source>
</reference>
<dbReference type="GO" id="GO:0004803">
    <property type="term" value="F:transposase activity"/>
    <property type="evidence" value="ECO:0007669"/>
    <property type="project" value="InterPro"/>
</dbReference>
<proteinExistence type="predicted"/>
<dbReference type="PANTHER" id="PTHR33055:SF3">
    <property type="entry name" value="PUTATIVE TRANSPOSASE FOR IS117-RELATED"/>
    <property type="match status" value="1"/>
</dbReference>